<dbReference type="InterPro" id="IPR043504">
    <property type="entry name" value="Peptidase_S1_PA_chymotrypsin"/>
</dbReference>
<dbReference type="FunFam" id="2.40.10.10:FF:000034">
    <property type="entry name" value="Eupolytin"/>
    <property type="match status" value="1"/>
</dbReference>
<dbReference type="PROSITE" id="PS00134">
    <property type="entry name" value="TRYPSIN_HIS"/>
    <property type="match status" value="1"/>
</dbReference>
<dbReference type="GO" id="GO:0006508">
    <property type="term" value="P:proteolysis"/>
    <property type="evidence" value="ECO:0007669"/>
    <property type="project" value="UniProtKB-KW"/>
</dbReference>
<feature type="signal peptide" evidence="10">
    <location>
        <begin position="1"/>
        <end position="24"/>
    </location>
</feature>
<dbReference type="Pfam" id="PF00089">
    <property type="entry name" value="Trypsin"/>
    <property type="match status" value="1"/>
</dbReference>
<dbReference type="InterPro" id="IPR001254">
    <property type="entry name" value="Trypsin_dom"/>
</dbReference>
<name>A0A7M7QQF4_NASVI</name>
<dbReference type="InterPro" id="IPR050430">
    <property type="entry name" value="Peptidase_S1"/>
</dbReference>
<keyword evidence="10" id="KW-0732">Signal</keyword>
<dbReference type="EC" id="3.4.21.4" evidence="9"/>
<dbReference type="InterPro" id="IPR018114">
    <property type="entry name" value="TRYPSIN_HIS"/>
</dbReference>
<dbReference type="PANTHER" id="PTHR24276">
    <property type="entry name" value="POLYSERASE-RELATED"/>
    <property type="match status" value="1"/>
</dbReference>
<evidence type="ECO:0000256" key="5">
    <source>
        <dbReference type="ARBA" id="ARBA00022825"/>
    </source>
</evidence>
<dbReference type="SMART" id="SM00020">
    <property type="entry name" value="Tryp_SPc"/>
    <property type="match status" value="1"/>
</dbReference>
<proteinExistence type="inferred from homology"/>
<evidence type="ECO:0000256" key="2">
    <source>
        <dbReference type="ARBA" id="ARBA00022670"/>
    </source>
</evidence>
<evidence type="ECO:0000313" key="12">
    <source>
        <dbReference type="EnsemblMetazoa" id="XP_031789340"/>
    </source>
</evidence>
<dbReference type="PANTHER" id="PTHR24276:SF97">
    <property type="entry name" value="GH13245P2-RELATED"/>
    <property type="match status" value="1"/>
</dbReference>
<evidence type="ECO:0000259" key="11">
    <source>
        <dbReference type="PROSITE" id="PS50240"/>
    </source>
</evidence>
<keyword evidence="6" id="KW-0865">Zymogen</keyword>
<evidence type="ECO:0000256" key="9">
    <source>
        <dbReference type="ARBA" id="ARBA00038868"/>
    </source>
</evidence>
<keyword evidence="13" id="KW-1185">Reference proteome</keyword>
<protein>
    <recommendedName>
        <fullName evidence="9">trypsin</fullName>
        <ecNumber evidence="9">3.4.21.4</ecNumber>
    </recommendedName>
</protein>
<organism evidence="12 13">
    <name type="scientific">Nasonia vitripennis</name>
    <name type="common">Parasitic wasp</name>
    <dbReference type="NCBI Taxonomy" id="7425"/>
    <lineage>
        <taxon>Eukaryota</taxon>
        <taxon>Metazoa</taxon>
        <taxon>Ecdysozoa</taxon>
        <taxon>Arthropoda</taxon>
        <taxon>Hexapoda</taxon>
        <taxon>Insecta</taxon>
        <taxon>Pterygota</taxon>
        <taxon>Neoptera</taxon>
        <taxon>Endopterygota</taxon>
        <taxon>Hymenoptera</taxon>
        <taxon>Apocrita</taxon>
        <taxon>Proctotrupomorpha</taxon>
        <taxon>Chalcidoidea</taxon>
        <taxon>Pteromalidae</taxon>
        <taxon>Pteromalinae</taxon>
        <taxon>Nasonia</taxon>
    </lineage>
</organism>
<evidence type="ECO:0000256" key="6">
    <source>
        <dbReference type="ARBA" id="ARBA00023145"/>
    </source>
</evidence>
<dbReference type="InParanoid" id="A0A7M7QQF4"/>
<dbReference type="AlphaFoldDB" id="A0A7M7QQF4"/>
<dbReference type="Gene3D" id="2.40.10.10">
    <property type="entry name" value="Trypsin-like serine proteases"/>
    <property type="match status" value="1"/>
</dbReference>
<evidence type="ECO:0000256" key="4">
    <source>
        <dbReference type="ARBA" id="ARBA00022801"/>
    </source>
</evidence>
<dbReference type="Proteomes" id="UP000002358">
    <property type="component" value="Chromosome 1"/>
</dbReference>
<feature type="chain" id="PRO_5029858156" description="trypsin" evidence="10">
    <location>
        <begin position="25"/>
        <end position="295"/>
    </location>
</feature>
<dbReference type="PROSITE" id="PS50240">
    <property type="entry name" value="TRYPSIN_DOM"/>
    <property type="match status" value="1"/>
</dbReference>
<dbReference type="CTD" id="100116311"/>
<dbReference type="GO" id="GO:0007586">
    <property type="term" value="P:digestion"/>
    <property type="evidence" value="ECO:0007669"/>
    <property type="project" value="UniProtKB-KW"/>
</dbReference>
<accession>A0A7M7QQF4</accession>
<keyword evidence="4" id="KW-0378">Hydrolase</keyword>
<dbReference type="InterPro" id="IPR001314">
    <property type="entry name" value="Peptidase_S1A"/>
</dbReference>
<dbReference type="RefSeq" id="XP_031789340.1">
    <property type="nucleotide sequence ID" value="XM_031933480.2"/>
</dbReference>
<dbReference type="PRINTS" id="PR00722">
    <property type="entry name" value="CHYMOTRYPSIN"/>
</dbReference>
<keyword evidence="7" id="KW-1015">Disulfide bond</keyword>
<evidence type="ECO:0000256" key="8">
    <source>
        <dbReference type="ARBA" id="ARBA00036320"/>
    </source>
</evidence>
<keyword evidence="3" id="KW-0222">Digestion</keyword>
<evidence type="ECO:0000256" key="10">
    <source>
        <dbReference type="SAM" id="SignalP"/>
    </source>
</evidence>
<reference evidence="12" key="1">
    <citation type="submission" date="2021-01" db="UniProtKB">
        <authorList>
            <consortium name="EnsemblMetazoa"/>
        </authorList>
    </citation>
    <scope>IDENTIFICATION</scope>
</reference>
<dbReference type="GO" id="GO:0004252">
    <property type="term" value="F:serine-type endopeptidase activity"/>
    <property type="evidence" value="ECO:0007669"/>
    <property type="project" value="UniProtKB-EC"/>
</dbReference>
<dbReference type="GeneID" id="100116311"/>
<evidence type="ECO:0000313" key="13">
    <source>
        <dbReference type="Proteomes" id="UP000002358"/>
    </source>
</evidence>
<dbReference type="EnsemblMetazoa" id="XM_031933480">
    <property type="protein sequence ID" value="XP_031789340"/>
    <property type="gene ID" value="GeneID_100116311"/>
</dbReference>
<evidence type="ECO:0000256" key="1">
    <source>
        <dbReference type="ARBA" id="ARBA00007664"/>
    </source>
</evidence>
<evidence type="ECO:0000256" key="7">
    <source>
        <dbReference type="ARBA" id="ARBA00023157"/>
    </source>
</evidence>
<keyword evidence="2" id="KW-0645">Protease</keyword>
<feature type="domain" description="Peptidase S1" evidence="11">
    <location>
        <begin position="49"/>
        <end position="283"/>
    </location>
</feature>
<dbReference type="SMR" id="A0A7M7QQF4"/>
<dbReference type="InterPro" id="IPR009003">
    <property type="entry name" value="Peptidase_S1_PA"/>
</dbReference>
<sequence>MFCHSQTIMEKILCFIPLLAVVNCFKLGFSDELESKVFGDEDDTLKSGIVGGEFTEINTVPYLAQILKDGDHFCGSAILSKYWIVTAAHCLEDEGELSLDTEKWTVITGSSVRSKGGHLHTVKKIIAHENYDNLTSDNDIALFELEEPIKFDELQQAIEISNRVPKADDKLKISGWGKQGERRGVSKQLKTAVVPVIDQTECLQMFEKYLDYEDYRELEVTNNMLCAGANGEDTCQGDSGGPAVIAGKLAGVTSWGFDCGSKKTPGAYTRIRNYRQWIAEHTKRIRNVRRIKQSQ</sequence>
<dbReference type="CDD" id="cd00190">
    <property type="entry name" value="Tryp_SPc"/>
    <property type="match status" value="1"/>
</dbReference>
<dbReference type="SUPFAM" id="SSF50494">
    <property type="entry name" value="Trypsin-like serine proteases"/>
    <property type="match status" value="1"/>
</dbReference>
<comment type="similarity">
    <text evidence="1">Belongs to the peptidase S1 family.</text>
</comment>
<keyword evidence="5" id="KW-0720">Serine protease</keyword>
<comment type="catalytic activity">
    <reaction evidence="8">
        <text>Preferential cleavage: Arg-|-Xaa, Lys-|-Xaa.</text>
        <dbReference type="EC" id="3.4.21.4"/>
    </reaction>
</comment>
<evidence type="ECO:0000256" key="3">
    <source>
        <dbReference type="ARBA" id="ARBA00022757"/>
    </source>
</evidence>